<proteinExistence type="predicted"/>
<dbReference type="KEGG" id="tun:J9260_06025"/>
<dbReference type="RefSeq" id="WP_210220119.1">
    <property type="nucleotide sequence ID" value="NZ_CP072793.1"/>
</dbReference>
<name>A0A975FBS0_9GAMM</name>
<dbReference type="EMBL" id="CP072793">
    <property type="protein sequence ID" value="QTR54643.1"/>
    <property type="molecule type" value="Genomic_DNA"/>
</dbReference>
<reference evidence="1" key="1">
    <citation type="submission" date="2021-04" db="EMBL/GenBank/DDBJ databases">
        <title>Genomics, taxonomy and metabolism of representatives of sulfur bacteria of the genus Thiothrix: Thiothrix fructosivorans QT, Thiothrix unzii A1T and three new species, Thiothrix subterranea sp. nov., Thiothrix litoralis sp. nov. and 'Candidatus Thiothrix anitrata' sp. nov.</title>
        <authorList>
            <person name="Ravin N.V."/>
            <person name="Smolyakov D."/>
            <person name="Rudenko T.S."/>
            <person name="Mardanov A.V."/>
            <person name="Beletsky A.V."/>
            <person name="Markov N.D."/>
            <person name="Fomenkov A.I."/>
            <person name="Roberts R.J."/>
            <person name="Karnachuk O.V."/>
            <person name="Novikov A."/>
            <person name="Grabovich M.Y."/>
        </authorList>
    </citation>
    <scope>NUCLEOTIDE SEQUENCE</scope>
    <source>
        <strain evidence="1">A1</strain>
    </source>
</reference>
<accession>A0A975FBS0</accession>
<organism evidence="1 2">
    <name type="scientific">Thiothrix unzii</name>
    <dbReference type="NCBI Taxonomy" id="111769"/>
    <lineage>
        <taxon>Bacteria</taxon>
        <taxon>Pseudomonadati</taxon>
        <taxon>Pseudomonadota</taxon>
        <taxon>Gammaproteobacteria</taxon>
        <taxon>Thiotrichales</taxon>
        <taxon>Thiotrichaceae</taxon>
        <taxon>Thiothrix</taxon>
    </lineage>
</organism>
<keyword evidence="2" id="KW-1185">Reference proteome</keyword>
<protein>
    <submittedName>
        <fullName evidence="1">Uncharacterized protein</fullName>
    </submittedName>
</protein>
<dbReference type="AlphaFoldDB" id="A0A975FBS0"/>
<evidence type="ECO:0000313" key="2">
    <source>
        <dbReference type="Proteomes" id="UP000672009"/>
    </source>
</evidence>
<dbReference type="Proteomes" id="UP000672009">
    <property type="component" value="Chromosome"/>
</dbReference>
<sequence length="117" mass="13354">MDTWTRYSIERLLELMANQGFQYENLPTQQRLYGGSVGVALVILLREVLQQGLDAPLFMDLVDKNQVINEISERDFKIPVEQPDVLENLFARLIDKAWKQGAPSDDLLEDVFAEVSA</sequence>
<evidence type="ECO:0000313" key="1">
    <source>
        <dbReference type="EMBL" id="QTR54643.1"/>
    </source>
</evidence>
<gene>
    <name evidence="1" type="ORF">J9260_06025</name>
</gene>